<evidence type="ECO:0000313" key="2">
    <source>
        <dbReference type="EMBL" id="EEH63575.1"/>
    </source>
</evidence>
<dbReference type="HOGENOM" id="CLU_3163553_0_0_11"/>
<dbReference type="AlphaFoldDB" id="C0W186"/>
<feature type="chain" id="PRO_5002902246" evidence="1">
    <location>
        <begin position="25"/>
        <end position="47"/>
    </location>
</feature>
<keyword evidence="1" id="KW-0732">Signal</keyword>
<keyword evidence="3" id="KW-1185">Reference proteome</keyword>
<sequence>MTLLFSTALVCHIFNSFSSVFALAVGNSTRKTKENMECENTLVCKEC</sequence>
<accession>C0W186</accession>
<dbReference type="Proteomes" id="UP000010301">
    <property type="component" value="Unassembled WGS sequence"/>
</dbReference>
<dbReference type="STRING" id="525245.HMPREF0044_1176"/>
<name>C0W186_9ACTO</name>
<evidence type="ECO:0000313" key="3">
    <source>
        <dbReference type="Proteomes" id="UP000010301"/>
    </source>
</evidence>
<organism evidence="2 3">
    <name type="scientific">Gleimia coleocanis DSM 15436</name>
    <dbReference type="NCBI Taxonomy" id="525245"/>
    <lineage>
        <taxon>Bacteria</taxon>
        <taxon>Bacillati</taxon>
        <taxon>Actinomycetota</taxon>
        <taxon>Actinomycetes</taxon>
        <taxon>Actinomycetales</taxon>
        <taxon>Actinomycetaceae</taxon>
        <taxon>Gleimia</taxon>
    </lineage>
</organism>
<feature type="signal peptide" evidence="1">
    <location>
        <begin position="1"/>
        <end position="24"/>
    </location>
</feature>
<evidence type="ECO:0000256" key="1">
    <source>
        <dbReference type="SAM" id="SignalP"/>
    </source>
</evidence>
<dbReference type="EMBL" id="ACFG01000032">
    <property type="protein sequence ID" value="EEH63575.1"/>
    <property type="molecule type" value="Genomic_DNA"/>
</dbReference>
<comment type="caution">
    <text evidence="2">The sequence shown here is derived from an EMBL/GenBank/DDBJ whole genome shotgun (WGS) entry which is preliminary data.</text>
</comment>
<reference evidence="2 3" key="1">
    <citation type="submission" date="2009-01" db="EMBL/GenBank/DDBJ databases">
        <authorList>
            <person name="Qin X."/>
            <person name="Bachman B."/>
            <person name="Battles P."/>
            <person name="Bell A."/>
            <person name="Bess C."/>
            <person name="Bickham C."/>
            <person name="Chaboub L."/>
            <person name="Chen D."/>
            <person name="Coyle M."/>
            <person name="Deiros D.R."/>
            <person name="Dinh H."/>
            <person name="Forbes L."/>
            <person name="Fowler G."/>
            <person name="Francisco L."/>
            <person name="Fu Q."/>
            <person name="Gubbala S."/>
            <person name="Hale W."/>
            <person name="Han Y."/>
            <person name="Hemphill L."/>
            <person name="Highlander S.K."/>
            <person name="Hirani K."/>
            <person name="Hogues M."/>
            <person name="Jackson L."/>
            <person name="Jakkamsetti A."/>
            <person name="Javaid M."/>
            <person name="Jiang H."/>
            <person name="Korchina V."/>
            <person name="Kovar C."/>
            <person name="Lara F."/>
            <person name="Lee S."/>
            <person name="Mata R."/>
            <person name="Mathew T."/>
            <person name="Moen C."/>
            <person name="Morales K."/>
            <person name="Munidasa M."/>
            <person name="Nazareth L."/>
            <person name="Ngo R."/>
            <person name="Nguyen L."/>
            <person name="Okwuonu G."/>
            <person name="Ongeri F."/>
            <person name="Patil S."/>
            <person name="Petrosino J."/>
            <person name="Pham C."/>
            <person name="Pham P."/>
            <person name="Pu L.-L."/>
            <person name="Puazo M."/>
            <person name="Raj R."/>
            <person name="Reid J."/>
            <person name="Rouhana J."/>
            <person name="Saada N."/>
            <person name="Shang Y."/>
            <person name="Simmons D."/>
            <person name="Thornton R."/>
            <person name="Warren J."/>
            <person name="Weissenberger G."/>
            <person name="Zhang J."/>
            <person name="Zhang L."/>
            <person name="Zhou C."/>
            <person name="Zhu D."/>
            <person name="Muzny D."/>
            <person name="Worley K."/>
            <person name="Gibbs R."/>
        </authorList>
    </citation>
    <scope>NUCLEOTIDE SEQUENCE [LARGE SCALE GENOMIC DNA]</scope>
    <source>
        <strain evidence="2 3">DSM 15436</strain>
    </source>
</reference>
<protein>
    <submittedName>
        <fullName evidence="2">Uncharacterized protein</fullName>
    </submittedName>
</protein>
<proteinExistence type="predicted"/>
<gene>
    <name evidence="2" type="ORF">HMPREF0044_1176</name>
</gene>